<comment type="pathway">
    <text evidence="3">Lipid metabolism; fatty acid beta-oxidation.</text>
</comment>
<evidence type="ECO:0000256" key="7">
    <source>
        <dbReference type="ARBA" id="ARBA00022832"/>
    </source>
</evidence>
<dbReference type="Gene3D" id="3.40.50.980">
    <property type="match status" value="2"/>
</dbReference>
<evidence type="ECO:0000256" key="6">
    <source>
        <dbReference type="ARBA" id="ARBA00022741"/>
    </source>
</evidence>
<proteinExistence type="inferred from homology"/>
<evidence type="ECO:0000256" key="8">
    <source>
        <dbReference type="ARBA" id="ARBA00022840"/>
    </source>
</evidence>
<evidence type="ECO:0000313" key="17">
    <source>
        <dbReference type="EMBL" id="AFY01469.1"/>
    </source>
</evidence>
<dbReference type="GO" id="GO:0016020">
    <property type="term" value="C:membrane"/>
    <property type="evidence" value="ECO:0007669"/>
    <property type="project" value="UniProtKB-SubCell"/>
</dbReference>
<keyword evidence="6" id="KW-0547">Nucleotide-binding</keyword>
<dbReference type="AlphaFoldDB" id="K7ZA45"/>
<dbReference type="InterPro" id="IPR045851">
    <property type="entry name" value="AMP-bd_C_sf"/>
</dbReference>
<organism evidence="17 18">
    <name type="scientific">Bdellovibrio bacteriovorus str. Tiberius</name>
    <dbReference type="NCBI Taxonomy" id="1069642"/>
    <lineage>
        <taxon>Bacteria</taxon>
        <taxon>Pseudomonadati</taxon>
        <taxon>Bdellovibrionota</taxon>
        <taxon>Bdellovibrionia</taxon>
        <taxon>Bdellovibrionales</taxon>
        <taxon>Pseudobdellovibrionaceae</taxon>
        <taxon>Bdellovibrio</taxon>
    </lineage>
</organism>
<dbReference type="FunFam" id="3.40.50.12780:FF:000003">
    <property type="entry name" value="Long-chain-fatty-acid--CoA ligase FadD"/>
    <property type="match status" value="1"/>
</dbReference>
<dbReference type="STRING" id="1069642.Bdt_1780"/>
<dbReference type="CDD" id="cd05936">
    <property type="entry name" value="FC-FACS_FadD_like"/>
    <property type="match status" value="1"/>
</dbReference>
<dbReference type="Proteomes" id="UP000010074">
    <property type="component" value="Chromosome"/>
</dbReference>
<comment type="cofactor">
    <cofactor evidence="1">
        <name>Mg(2+)</name>
        <dbReference type="ChEBI" id="CHEBI:18420"/>
    </cofactor>
</comment>
<evidence type="ECO:0000256" key="11">
    <source>
        <dbReference type="ARBA" id="ARBA00023136"/>
    </source>
</evidence>
<keyword evidence="11" id="KW-0472">Membrane</keyword>
<evidence type="ECO:0000256" key="2">
    <source>
        <dbReference type="ARBA" id="ARBA00004170"/>
    </source>
</evidence>
<dbReference type="KEGG" id="bbat:Bdt_1780"/>
<dbReference type="Gene3D" id="2.30.38.10">
    <property type="entry name" value="Luciferase, Domain 3"/>
    <property type="match status" value="1"/>
</dbReference>
<dbReference type="FunFam" id="3.30.300.30:FF:000006">
    <property type="entry name" value="Long-chain-fatty-acid--CoA ligase FadD"/>
    <property type="match status" value="1"/>
</dbReference>
<dbReference type="PROSITE" id="PS00455">
    <property type="entry name" value="AMP_BINDING"/>
    <property type="match status" value="1"/>
</dbReference>
<evidence type="ECO:0000259" key="15">
    <source>
        <dbReference type="Pfam" id="PF00501"/>
    </source>
</evidence>
<comment type="similarity">
    <text evidence="4">Belongs to the ATP-dependent AMP-binding enzyme family.</text>
</comment>
<evidence type="ECO:0000256" key="14">
    <source>
        <dbReference type="ARBA" id="ARBA00042773"/>
    </source>
</evidence>
<accession>K7ZA45</accession>
<dbReference type="PATRIC" id="fig|1069642.3.peg.1755"/>
<dbReference type="Gene3D" id="3.30.300.30">
    <property type="match status" value="1"/>
</dbReference>
<feature type="domain" description="AMP-dependent synthetase/ligase" evidence="15">
    <location>
        <begin position="50"/>
        <end position="439"/>
    </location>
</feature>
<evidence type="ECO:0000256" key="9">
    <source>
        <dbReference type="ARBA" id="ARBA00022842"/>
    </source>
</evidence>
<keyword evidence="8" id="KW-0067">ATP-binding</keyword>
<dbReference type="GO" id="GO:0005524">
    <property type="term" value="F:ATP binding"/>
    <property type="evidence" value="ECO:0007669"/>
    <property type="project" value="UniProtKB-KW"/>
</dbReference>
<keyword evidence="7" id="KW-0276">Fatty acid metabolism</keyword>
<evidence type="ECO:0000256" key="13">
    <source>
        <dbReference type="ARBA" id="ARBA00039545"/>
    </source>
</evidence>
<dbReference type="EMBL" id="CP002930">
    <property type="protein sequence ID" value="AFY01469.1"/>
    <property type="molecule type" value="Genomic_DNA"/>
</dbReference>
<keyword evidence="5 17" id="KW-0436">Ligase</keyword>
<keyword evidence="9" id="KW-0460">Magnesium</keyword>
<dbReference type="PANTHER" id="PTHR43767:SF8">
    <property type="entry name" value="LONG-CHAIN-FATTY-ACID--COA LIGASE"/>
    <property type="match status" value="1"/>
</dbReference>
<keyword evidence="10" id="KW-0443">Lipid metabolism</keyword>
<feature type="domain" description="AMP-binding enzyme C-terminal" evidence="16">
    <location>
        <begin position="489"/>
        <end position="563"/>
    </location>
</feature>
<dbReference type="SUPFAM" id="SSF56801">
    <property type="entry name" value="Acetyl-CoA synthetase-like"/>
    <property type="match status" value="1"/>
</dbReference>
<sequence>MNLYSKLSKNQIEALLQEVLMERIWLKNYPKGVPHEVDLSKYGSLVDVYEEAIGKFQSKKAFTSMGVSLTFSELDRKVDQFASFLQNELKLKKGDRIAIQMPNLLQFPIVAFAALRSGLTIVNTNPLYTAKEMRHQFKDSGAKAIVILANYAHLLQEILKETDIESVVITEVADLFPTPKRILVNSVVKYIKKMVPAYHLPQAYTFRQALELGAMKPSSKVPTTLEDIAFLQYTGGTTGVAKGAMLTHRNVAANMLQICDWMKPKLREGEEVAIAALPMYHIFALTLNCLGLLRYGSENVLILNPRDIPGFIKELKNTPFTLMAGVNTLFNALMNNPAFTTIDFTRVKVSVAGAMTLQKPVAEKWMELTKSVIVEGYGLTEASPVVCCNPIDGTDRVGTIGLPFPSTDIMLIDDDGKEVAMGEPGELVCRGPQVMAGYWNRPDETAQVLNDGWLKTGDVAVADNDGFFKIVDRKKDMILVSGFNVYPNEVEEAIASHPGVLEVAAIGVVDQHSGEIVKAVVVKKDPNLTAEDVIAHARKSLTNYKVPRLVEFRTELPKTNVGKILRRALRDNAK</sequence>
<dbReference type="InterPro" id="IPR000873">
    <property type="entry name" value="AMP-dep_synth/lig_dom"/>
</dbReference>
<dbReference type="EC" id="6.2.1.3" evidence="12"/>
<evidence type="ECO:0000256" key="3">
    <source>
        <dbReference type="ARBA" id="ARBA00005005"/>
    </source>
</evidence>
<reference evidence="17 18" key="1">
    <citation type="journal article" date="2012" name="BMC Genomics">
        <title>Genome analysis of a simultaneously predatory and prey-independent, novel Bdellovibrio bacteriovorus from the River Tiber, supports in silico predictions of both ancient and recent lateral gene transfer from diverse bacteria.</title>
        <authorList>
            <person name="Hobley L."/>
            <person name="Lerner T.R."/>
            <person name="Williams L.E."/>
            <person name="Lambert C."/>
            <person name="Till R."/>
            <person name="Milner D.S."/>
            <person name="Basford S.M."/>
            <person name="Capeness M.J."/>
            <person name="Fenton A.K."/>
            <person name="Atterbury R.J."/>
            <person name="Harris M.A."/>
            <person name="Sockett R.E."/>
        </authorList>
    </citation>
    <scope>NUCLEOTIDE SEQUENCE [LARGE SCALE GENOMIC DNA]</scope>
    <source>
        <strain evidence="17 18">Tiberius</strain>
    </source>
</reference>
<evidence type="ECO:0000256" key="4">
    <source>
        <dbReference type="ARBA" id="ARBA00006432"/>
    </source>
</evidence>
<name>K7ZA45_BDEBC</name>
<comment type="subcellular location">
    <subcellularLocation>
        <location evidence="2">Membrane</location>
        <topology evidence="2">Peripheral membrane protein</topology>
    </subcellularLocation>
</comment>
<evidence type="ECO:0000313" key="18">
    <source>
        <dbReference type="Proteomes" id="UP000010074"/>
    </source>
</evidence>
<evidence type="ECO:0000256" key="10">
    <source>
        <dbReference type="ARBA" id="ARBA00023098"/>
    </source>
</evidence>
<protein>
    <recommendedName>
        <fullName evidence="13">Long-chain-fatty-acid--CoA ligase</fullName>
        <ecNumber evidence="12">6.2.1.3</ecNumber>
    </recommendedName>
    <alternativeName>
        <fullName evidence="14">Long-chain acyl-CoA synthetase</fullName>
    </alternativeName>
</protein>
<dbReference type="InterPro" id="IPR050237">
    <property type="entry name" value="ATP-dep_AMP-bd_enzyme"/>
</dbReference>
<dbReference type="Pfam" id="PF13193">
    <property type="entry name" value="AMP-binding_C"/>
    <property type="match status" value="1"/>
</dbReference>
<gene>
    <name evidence="17" type="primary">fadD</name>
    <name evidence="17" type="ORF">Bdt_1780</name>
</gene>
<dbReference type="InterPro" id="IPR025110">
    <property type="entry name" value="AMP-bd_C"/>
</dbReference>
<dbReference type="PANTHER" id="PTHR43767">
    <property type="entry name" value="LONG-CHAIN-FATTY-ACID--COA LIGASE"/>
    <property type="match status" value="1"/>
</dbReference>
<evidence type="ECO:0000256" key="12">
    <source>
        <dbReference type="ARBA" id="ARBA00026121"/>
    </source>
</evidence>
<dbReference type="InterPro" id="IPR020845">
    <property type="entry name" value="AMP-binding_CS"/>
</dbReference>
<evidence type="ECO:0000256" key="1">
    <source>
        <dbReference type="ARBA" id="ARBA00001946"/>
    </source>
</evidence>
<evidence type="ECO:0000256" key="5">
    <source>
        <dbReference type="ARBA" id="ARBA00022598"/>
    </source>
</evidence>
<dbReference type="Pfam" id="PF00501">
    <property type="entry name" value="AMP-binding"/>
    <property type="match status" value="1"/>
</dbReference>
<evidence type="ECO:0000259" key="16">
    <source>
        <dbReference type="Pfam" id="PF13193"/>
    </source>
</evidence>
<dbReference type="GO" id="GO:0004467">
    <property type="term" value="F:long-chain fatty acid-CoA ligase activity"/>
    <property type="evidence" value="ECO:0007669"/>
    <property type="project" value="UniProtKB-EC"/>
</dbReference>
<dbReference type="HOGENOM" id="CLU_000022_59_7_7"/>